<accession>A0A176VTB5</accession>
<name>A0A176VTB5_MARPO</name>
<dbReference type="EMBL" id="LVLJ01002823">
    <property type="protein sequence ID" value="OAE23621.1"/>
    <property type="molecule type" value="Genomic_DNA"/>
</dbReference>
<protein>
    <submittedName>
        <fullName evidence="1">Uncharacterized protein</fullName>
    </submittedName>
</protein>
<comment type="caution">
    <text evidence="1">The sequence shown here is derived from an EMBL/GenBank/DDBJ whole genome shotgun (WGS) entry which is preliminary data.</text>
</comment>
<dbReference type="Proteomes" id="UP000077202">
    <property type="component" value="Unassembled WGS sequence"/>
</dbReference>
<proteinExistence type="predicted"/>
<evidence type="ECO:0000313" key="2">
    <source>
        <dbReference type="Proteomes" id="UP000077202"/>
    </source>
</evidence>
<reference evidence="1" key="1">
    <citation type="submission" date="2016-03" db="EMBL/GenBank/DDBJ databases">
        <title>Mechanisms controlling the formation of the plant cell surface in tip-growing cells are functionally conserved among land plants.</title>
        <authorList>
            <person name="Honkanen S."/>
            <person name="Jones V.A."/>
            <person name="Morieri G."/>
            <person name="Champion C."/>
            <person name="Hetherington A.J."/>
            <person name="Kelly S."/>
            <person name="Saint-Marcoux D."/>
            <person name="Proust H."/>
            <person name="Prescott H."/>
            <person name="Dolan L."/>
        </authorList>
    </citation>
    <scope>NUCLEOTIDE SEQUENCE [LARGE SCALE GENOMIC DNA]</scope>
    <source>
        <tissue evidence="1">Whole gametophyte</tissue>
    </source>
</reference>
<sequence length="90" mass="9839">MNIREVERTLPDWLAGKKSCTGPEVLRQGQKYWRTLQELGKELHETLNTGWWGPSSGGAHLKEIGGGEVNGAGFLSQFLGPLAEIMAISC</sequence>
<dbReference type="AlphaFoldDB" id="A0A176VTB5"/>
<evidence type="ECO:0000313" key="1">
    <source>
        <dbReference type="EMBL" id="OAE23621.1"/>
    </source>
</evidence>
<organism evidence="1 2">
    <name type="scientific">Marchantia polymorpha subsp. ruderalis</name>
    <dbReference type="NCBI Taxonomy" id="1480154"/>
    <lineage>
        <taxon>Eukaryota</taxon>
        <taxon>Viridiplantae</taxon>
        <taxon>Streptophyta</taxon>
        <taxon>Embryophyta</taxon>
        <taxon>Marchantiophyta</taxon>
        <taxon>Marchantiopsida</taxon>
        <taxon>Marchantiidae</taxon>
        <taxon>Marchantiales</taxon>
        <taxon>Marchantiaceae</taxon>
        <taxon>Marchantia</taxon>
    </lineage>
</organism>
<gene>
    <name evidence="1" type="ORF">AXG93_4316s1560</name>
</gene>
<keyword evidence="2" id="KW-1185">Reference proteome</keyword>